<evidence type="ECO:0000313" key="3">
    <source>
        <dbReference type="EMBL" id="KAF0685405.1"/>
    </source>
</evidence>
<dbReference type="Pfam" id="PF03184">
    <property type="entry name" value="DDE_1"/>
    <property type="match status" value="1"/>
</dbReference>
<dbReference type="InterPro" id="IPR050863">
    <property type="entry name" value="CenT-Element_Derived"/>
</dbReference>
<proteinExistence type="predicted"/>
<evidence type="ECO:0000256" key="1">
    <source>
        <dbReference type="SAM" id="MobiDB-lite"/>
    </source>
</evidence>
<protein>
    <submittedName>
        <fullName evidence="4">Aste57867_22702 protein</fullName>
    </submittedName>
</protein>
<dbReference type="OrthoDB" id="124992at2759"/>
<accession>A0A485LMH5</accession>
<dbReference type="GO" id="GO:0003677">
    <property type="term" value="F:DNA binding"/>
    <property type="evidence" value="ECO:0007669"/>
    <property type="project" value="TreeGrafter"/>
</dbReference>
<dbReference type="Gene3D" id="3.30.420.10">
    <property type="entry name" value="Ribonuclease H-like superfamily/Ribonuclease H"/>
    <property type="match status" value="1"/>
</dbReference>
<evidence type="ECO:0000259" key="2">
    <source>
        <dbReference type="Pfam" id="PF03184"/>
    </source>
</evidence>
<name>A0A485LMH5_9STRA</name>
<dbReference type="PANTHER" id="PTHR19303">
    <property type="entry name" value="TRANSPOSON"/>
    <property type="match status" value="1"/>
</dbReference>
<dbReference type="InterPro" id="IPR036397">
    <property type="entry name" value="RNaseH_sf"/>
</dbReference>
<organism evidence="4 5">
    <name type="scientific">Aphanomyces stellatus</name>
    <dbReference type="NCBI Taxonomy" id="120398"/>
    <lineage>
        <taxon>Eukaryota</taxon>
        <taxon>Sar</taxon>
        <taxon>Stramenopiles</taxon>
        <taxon>Oomycota</taxon>
        <taxon>Saprolegniomycetes</taxon>
        <taxon>Saprolegniales</taxon>
        <taxon>Verrucalvaceae</taxon>
        <taxon>Aphanomyces</taxon>
    </lineage>
</organism>
<dbReference type="PANTHER" id="PTHR19303:SF57">
    <property type="entry name" value="HTH CENPB-TYPE DOMAIN-CONTAINING PROTEIN"/>
    <property type="match status" value="1"/>
</dbReference>
<dbReference type="AlphaFoldDB" id="A0A485LMH5"/>
<gene>
    <name evidence="4" type="primary">Aste57867_22702</name>
    <name evidence="3" type="ORF">As57867_022632</name>
    <name evidence="4" type="ORF">ASTE57867_22702</name>
</gene>
<feature type="compositionally biased region" description="Basic and acidic residues" evidence="1">
    <location>
        <begin position="333"/>
        <end position="349"/>
    </location>
</feature>
<dbReference type="EMBL" id="CAADRA010007169">
    <property type="protein sequence ID" value="VFT99356.1"/>
    <property type="molecule type" value="Genomic_DNA"/>
</dbReference>
<feature type="region of interest" description="Disordered" evidence="1">
    <location>
        <begin position="284"/>
        <end position="349"/>
    </location>
</feature>
<dbReference type="InterPro" id="IPR004875">
    <property type="entry name" value="DDE_SF_endonuclease_dom"/>
</dbReference>
<evidence type="ECO:0000313" key="4">
    <source>
        <dbReference type="EMBL" id="VFT99356.1"/>
    </source>
</evidence>
<reference evidence="4 5" key="1">
    <citation type="submission" date="2019-03" db="EMBL/GenBank/DDBJ databases">
        <authorList>
            <person name="Gaulin E."/>
            <person name="Dumas B."/>
        </authorList>
    </citation>
    <scope>NUCLEOTIDE SEQUENCE [LARGE SCALE GENOMIC DNA]</scope>
    <source>
        <strain evidence="4">CBS 568.67</strain>
    </source>
</reference>
<dbReference type="Proteomes" id="UP000332933">
    <property type="component" value="Unassembled WGS sequence"/>
</dbReference>
<sequence length="349" mass="38120">MDETAFNSRKKSKSVIVLKGSPNVWTKTVAASFHLSIVACGSADGQLLPPLFLLPGETVEKKLSSCSLVHGSTVSTSPKGFMNEDLFCEWLKWFAKYIGTTPSNPNLLVFDGLSSHYSKPIVDVAAKVGVILLCLPANATHLFQPIDICVFRPFKDAIRKEIFQALINEVSGDLTTISKSLALSIASKAWKTHMHSANVVSGFATAGLWPLSRADMVHRLQLFNECGAPSRTVDIDWVERRETARKEILSLPPAAPAKNVRKTIDVGGRILNLSLLNDIDKTRQERKNATNMKKSLKNKRLEKVASRKSNTSTKAKTTKGNGNGKGNGAQQQAKKDDGDQSTHHESSLV</sequence>
<keyword evidence="5" id="KW-1185">Reference proteome</keyword>
<dbReference type="EMBL" id="VJMH01007143">
    <property type="protein sequence ID" value="KAF0685405.1"/>
    <property type="molecule type" value="Genomic_DNA"/>
</dbReference>
<dbReference type="GO" id="GO:0005634">
    <property type="term" value="C:nucleus"/>
    <property type="evidence" value="ECO:0007669"/>
    <property type="project" value="TreeGrafter"/>
</dbReference>
<feature type="domain" description="DDE-1" evidence="2">
    <location>
        <begin position="37"/>
        <end position="203"/>
    </location>
</feature>
<evidence type="ECO:0000313" key="5">
    <source>
        <dbReference type="Proteomes" id="UP000332933"/>
    </source>
</evidence>
<reference evidence="3" key="2">
    <citation type="submission" date="2019-06" db="EMBL/GenBank/DDBJ databases">
        <title>Genomics analysis of Aphanomyces spp. identifies a new class of oomycete effector associated with host adaptation.</title>
        <authorList>
            <person name="Gaulin E."/>
        </authorList>
    </citation>
    <scope>NUCLEOTIDE SEQUENCE</scope>
    <source>
        <strain evidence="3">CBS 578.67</strain>
    </source>
</reference>